<gene>
    <name evidence="5" type="primary">xerD_5</name>
    <name evidence="5" type="ORF">ERS852420_03059</name>
    <name evidence="6" type="ORF">GMD30_17000</name>
</gene>
<dbReference type="InterPro" id="IPR011010">
    <property type="entry name" value="DNA_brk_join_enz"/>
</dbReference>
<dbReference type="InterPro" id="IPR013762">
    <property type="entry name" value="Integrase-like_cat_sf"/>
</dbReference>
<evidence type="ECO:0000256" key="1">
    <source>
        <dbReference type="ARBA" id="ARBA00008857"/>
    </source>
</evidence>
<keyword evidence="3" id="KW-0233">DNA recombination</keyword>
<evidence type="ECO:0000256" key="2">
    <source>
        <dbReference type="ARBA" id="ARBA00023125"/>
    </source>
</evidence>
<dbReference type="GO" id="GO:0003677">
    <property type="term" value="F:DNA binding"/>
    <property type="evidence" value="ECO:0007669"/>
    <property type="project" value="UniProtKB-KW"/>
</dbReference>
<dbReference type="PANTHER" id="PTHR30349">
    <property type="entry name" value="PHAGE INTEGRASE-RELATED"/>
    <property type="match status" value="1"/>
</dbReference>
<dbReference type="InterPro" id="IPR002104">
    <property type="entry name" value="Integrase_catalytic"/>
</dbReference>
<evidence type="ECO:0000256" key="3">
    <source>
        <dbReference type="ARBA" id="ARBA00023172"/>
    </source>
</evidence>
<evidence type="ECO:0000313" key="6">
    <source>
        <dbReference type="EMBL" id="MTR83315.1"/>
    </source>
</evidence>
<dbReference type="PROSITE" id="PS51898">
    <property type="entry name" value="TYR_RECOMBINASE"/>
    <property type="match status" value="1"/>
</dbReference>
<dbReference type="GO" id="GO:0015074">
    <property type="term" value="P:DNA integration"/>
    <property type="evidence" value="ECO:0007669"/>
    <property type="project" value="InterPro"/>
</dbReference>
<comment type="similarity">
    <text evidence="1">Belongs to the 'phage' integrase family.</text>
</comment>
<protein>
    <submittedName>
        <fullName evidence="5">Tyrosine recombinase XerD</fullName>
    </submittedName>
    <submittedName>
        <fullName evidence="6">Tyrosine-type recombinase/integrase</fullName>
    </submittedName>
</protein>
<dbReference type="InterPro" id="IPR010998">
    <property type="entry name" value="Integrase_recombinase_N"/>
</dbReference>
<keyword evidence="2" id="KW-0238">DNA-binding</keyword>
<evidence type="ECO:0000313" key="5">
    <source>
        <dbReference type="EMBL" id="CUN15338.1"/>
    </source>
</evidence>
<evidence type="ECO:0000313" key="8">
    <source>
        <dbReference type="Proteomes" id="UP000446657"/>
    </source>
</evidence>
<dbReference type="SUPFAM" id="SSF56349">
    <property type="entry name" value="DNA breaking-rejoining enzymes"/>
    <property type="match status" value="1"/>
</dbReference>
<proteinExistence type="inferred from homology"/>
<evidence type="ECO:0000259" key="4">
    <source>
        <dbReference type="PROSITE" id="PS51898"/>
    </source>
</evidence>
<name>A0A173UP29_9FIRM</name>
<accession>A0A173UP29</accession>
<dbReference type="EMBL" id="WNAL01000076">
    <property type="protein sequence ID" value="MTR83315.1"/>
    <property type="molecule type" value="Genomic_DNA"/>
</dbReference>
<dbReference type="InterPro" id="IPR050090">
    <property type="entry name" value="Tyrosine_recombinase_XerCD"/>
</dbReference>
<dbReference type="CDD" id="cd01188">
    <property type="entry name" value="INT_RitA_C_like"/>
    <property type="match status" value="1"/>
</dbReference>
<dbReference type="PANTHER" id="PTHR30349:SF41">
    <property type="entry name" value="INTEGRASE_RECOMBINASE PROTEIN MJ0367-RELATED"/>
    <property type="match status" value="1"/>
</dbReference>
<dbReference type="GO" id="GO:0006310">
    <property type="term" value="P:DNA recombination"/>
    <property type="evidence" value="ECO:0007669"/>
    <property type="project" value="UniProtKB-KW"/>
</dbReference>
<dbReference type="Proteomes" id="UP000095495">
    <property type="component" value="Unassembled WGS sequence"/>
</dbReference>
<dbReference type="Gene3D" id="1.10.443.10">
    <property type="entry name" value="Intergrase catalytic core"/>
    <property type="match status" value="1"/>
</dbReference>
<dbReference type="Pfam" id="PF00589">
    <property type="entry name" value="Phage_integrase"/>
    <property type="match status" value="1"/>
</dbReference>
<reference evidence="5 7" key="1">
    <citation type="submission" date="2015-09" db="EMBL/GenBank/DDBJ databases">
        <authorList>
            <consortium name="Pathogen Informatics"/>
        </authorList>
    </citation>
    <scope>NUCLEOTIDE SEQUENCE [LARGE SCALE GENOMIC DNA]</scope>
    <source>
        <strain evidence="5 7">2789STDY5608863</strain>
    </source>
</reference>
<organism evidence="5 7">
    <name type="scientific">Roseburia faecis</name>
    <dbReference type="NCBI Taxonomy" id="301302"/>
    <lineage>
        <taxon>Bacteria</taxon>
        <taxon>Bacillati</taxon>
        <taxon>Bacillota</taxon>
        <taxon>Clostridia</taxon>
        <taxon>Lachnospirales</taxon>
        <taxon>Lachnospiraceae</taxon>
        <taxon>Roseburia</taxon>
    </lineage>
</organism>
<dbReference type="EMBL" id="CYXV01000015">
    <property type="protein sequence ID" value="CUN15338.1"/>
    <property type="molecule type" value="Genomic_DNA"/>
</dbReference>
<feature type="domain" description="Tyr recombinase" evidence="4">
    <location>
        <begin position="118"/>
        <end position="303"/>
    </location>
</feature>
<evidence type="ECO:0000313" key="7">
    <source>
        <dbReference type="Proteomes" id="UP000095495"/>
    </source>
</evidence>
<reference evidence="6 8" key="2">
    <citation type="journal article" date="2019" name="Nat. Med.">
        <title>A library of human gut bacterial isolates paired with longitudinal multiomics data enables mechanistic microbiome research.</title>
        <authorList>
            <person name="Poyet M."/>
            <person name="Groussin M."/>
            <person name="Gibbons S.M."/>
            <person name="Avila-Pacheco J."/>
            <person name="Jiang X."/>
            <person name="Kearney S.M."/>
            <person name="Perrotta A.R."/>
            <person name="Berdy B."/>
            <person name="Zhao S."/>
            <person name="Lieberman T.D."/>
            <person name="Swanson P.K."/>
            <person name="Smith M."/>
            <person name="Roesemann S."/>
            <person name="Alexander J.E."/>
            <person name="Rich S.A."/>
            <person name="Livny J."/>
            <person name="Vlamakis H."/>
            <person name="Clish C."/>
            <person name="Bullock K."/>
            <person name="Deik A."/>
            <person name="Scott J."/>
            <person name="Pierce K.A."/>
            <person name="Xavier R.J."/>
            <person name="Alm E.J."/>
        </authorList>
    </citation>
    <scope>NUCLEOTIDE SEQUENCE [LARGE SCALE GENOMIC DNA]</scope>
    <source>
        <strain evidence="6 8">BIOML-A1</strain>
    </source>
</reference>
<sequence length="311" mass="35527">MSHNSKIILRYSQYKSILDTYISLPEFQEKATETMRSKRVTITSLCNYLGDSGVTSFTECRPQNVTGFLDSISGMSSSTKSGKLFILRHFFNYLYDENYIFFSGNELFPVIVSNKRDRILSFYSETEIKKLISCISNHTANGKRDLLIVLFAAELGIRSGDICRLKISDIHWERNTIEFIQFKTGVFNQLPLLENIKFAIIDYLKNAMPTCESDLLFIGIKNNYQMISASQMHSVVSKYFTLAGIDISKRKHGPHALRHSLASNLLANNTPMHVIKDVLGHTNLNTTRVYLNIDFNTLLNFALEVPYENNN</sequence>
<dbReference type="Gene3D" id="1.10.150.130">
    <property type="match status" value="1"/>
</dbReference>
<dbReference type="AlphaFoldDB" id="A0A173UP29"/>
<dbReference type="Proteomes" id="UP000446657">
    <property type="component" value="Unassembled WGS sequence"/>
</dbReference>
<dbReference type="RefSeq" id="WP_055263941.1">
    <property type="nucleotide sequence ID" value="NZ_CYXV01000015.1"/>
</dbReference>